<evidence type="ECO:0000313" key="2">
    <source>
        <dbReference type="Proteomes" id="UP001629244"/>
    </source>
</evidence>
<gene>
    <name evidence="1" type="ORF">ABS767_07475</name>
</gene>
<accession>A0ABW8YNN0</accession>
<comment type="caution">
    <text evidence="1">The sequence shown here is derived from an EMBL/GenBank/DDBJ whole genome shotgun (WGS) entry which is preliminary data.</text>
</comment>
<keyword evidence="2" id="KW-1185">Reference proteome</keyword>
<dbReference type="RefSeq" id="WP_408077723.1">
    <property type="nucleotide sequence ID" value="NZ_JBELQC010000001.1"/>
</dbReference>
<dbReference type="EMBL" id="JBELQC010000001">
    <property type="protein sequence ID" value="MFL9840795.1"/>
    <property type="molecule type" value="Genomic_DNA"/>
</dbReference>
<reference evidence="1 2" key="1">
    <citation type="submission" date="2024-06" db="EMBL/GenBank/DDBJ databases">
        <authorList>
            <person name="Kaempfer P."/>
            <person name="Viver T."/>
        </authorList>
    </citation>
    <scope>NUCLEOTIDE SEQUENCE [LARGE SCALE GENOMIC DNA]</scope>
    <source>
        <strain evidence="1 2">ST-64</strain>
    </source>
</reference>
<proteinExistence type="predicted"/>
<name>A0ABW8YNN0_9SPHN</name>
<organism evidence="1 2">
    <name type="scientific">Sphingomonas plantiphila</name>
    <dbReference type="NCBI Taxonomy" id="3163295"/>
    <lineage>
        <taxon>Bacteria</taxon>
        <taxon>Pseudomonadati</taxon>
        <taxon>Pseudomonadota</taxon>
        <taxon>Alphaproteobacteria</taxon>
        <taxon>Sphingomonadales</taxon>
        <taxon>Sphingomonadaceae</taxon>
        <taxon>Sphingomonas</taxon>
    </lineage>
</organism>
<dbReference type="Proteomes" id="UP001629244">
    <property type="component" value="Unassembled WGS sequence"/>
</dbReference>
<protein>
    <submittedName>
        <fullName evidence="1">Uncharacterized protein</fullName>
    </submittedName>
</protein>
<sequence length="139" mass="15861">MIIALRQVYPGMTAACWRRLHRDGEDALPRRVDQCFAMMPAQRWRGIWNDYFEGQQFCAAGRRCSGGYDRTQPWITFADGVRPTSDLPTNRRYVIEFIGRRTKMPGFYGHLGSSDHEIVVDRVISITPAPADAASAPRR</sequence>
<evidence type="ECO:0000313" key="1">
    <source>
        <dbReference type="EMBL" id="MFL9840795.1"/>
    </source>
</evidence>